<proteinExistence type="predicted"/>
<gene>
    <name evidence="1" type="ORF">WKV44_10485</name>
</gene>
<organism evidence="1 2">
    <name type="scientific">Rarispira pelagica</name>
    <dbReference type="NCBI Taxonomy" id="3141764"/>
    <lineage>
        <taxon>Bacteria</taxon>
        <taxon>Pseudomonadati</taxon>
        <taxon>Spirochaetota</taxon>
        <taxon>Spirochaetia</taxon>
        <taxon>Winmispirales</taxon>
        <taxon>Winmispiraceae</taxon>
        <taxon>Rarispira</taxon>
    </lineage>
</organism>
<sequence>ESKDSLNLYSTLYRFTGKELDEETGLYYYGARYLDPKTSRWISSDPALGDYIPLAPVSDEARKHNRSLPGMGGVYNLVNLQLYHYAGNNPVKYIDPDGREQNVFQSIFTSVLQGLSNIPLLGDSIRSGITIDIQRSEEDNGNNGKYYRSELNIKFLAMSLNKVAVQSTADHPRLGQPGYEGRTLPEGEYTGYLLKSSGSYLNPIHLVNEELEVTIDDDYLIHPNQFTRRTGGPWNQPYGLGCQITKLEGFNEITNILKGMGFEYKGDLTDRSPKKRGDTIPVKIRGIE</sequence>
<evidence type="ECO:0000313" key="1">
    <source>
        <dbReference type="EMBL" id="MEM5948962.1"/>
    </source>
</evidence>
<dbReference type="PANTHER" id="PTHR32305:SF15">
    <property type="entry name" value="PROTEIN RHSA-RELATED"/>
    <property type="match status" value="1"/>
</dbReference>
<name>A0ABU9UFK4_9SPIR</name>
<protein>
    <submittedName>
        <fullName evidence="1">RHS repeat-associated core domain-containing protein</fullName>
    </submittedName>
</protein>
<dbReference type="InterPro" id="IPR050708">
    <property type="entry name" value="T6SS_VgrG/RHS"/>
</dbReference>
<keyword evidence="2" id="KW-1185">Reference proteome</keyword>
<reference evidence="1 2" key="1">
    <citation type="submission" date="2024-03" db="EMBL/GenBank/DDBJ databases">
        <title>Ignisphaera cupida sp. nov., a hyperthermophilic hydrolytic archaeon from a hot spring of Kamchatka, and proposal of Ignisphaeraceae fam. nov.</title>
        <authorList>
            <person name="Podosokorskaya O.A."/>
            <person name="Elcheninov A.G."/>
            <person name="Maltseva A.I."/>
            <person name="Zayulina K.S."/>
            <person name="Novikov A."/>
            <person name="Merkel A.Y."/>
        </authorList>
    </citation>
    <scope>NUCLEOTIDE SEQUENCE [LARGE SCALE GENOMIC DNA]</scope>
    <source>
        <strain evidence="1 2">38H-sp</strain>
    </source>
</reference>
<dbReference type="RefSeq" id="WP_420070414.1">
    <property type="nucleotide sequence ID" value="NZ_JBCHKQ010000011.1"/>
</dbReference>
<dbReference type="NCBIfam" id="TIGR03696">
    <property type="entry name" value="Rhs_assc_core"/>
    <property type="match status" value="1"/>
</dbReference>
<evidence type="ECO:0000313" key="2">
    <source>
        <dbReference type="Proteomes" id="UP001466331"/>
    </source>
</evidence>
<dbReference type="PANTHER" id="PTHR32305">
    <property type="match status" value="1"/>
</dbReference>
<dbReference type="Proteomes" id="UP001466331">
    <property type="component" value="Unassembled WGS sequence"/>
</dbReference>
<comment type="caution">
    <text evidence="1">The sequence shown here is derived from an EMBL/GenBank/DDBJ whole genome shotgun (WGS) entry which is preliminary data.</text>
</comment>
<dbReference type="EMBL" id="JBCHKQ010000011">
    <property type="protein sequence ID" value="MEM5948962.1"/>
    <property type="molecule type" value="Genomic_DNA"/>
</dbReference>
<dbReference type="InterPro" id="IPR022385">
    <property type="entry name" value="Rhs_assc_core"/>
</dbReference>
<dbReference type="Gene3D" id="2.180.10.10">
    <property type="entry name" value="RHS repeat-associated core"/>
    <property type="match status" value="1"/>
</dbReference>
<feature type="non-terminal residue" evidence="1">
    <location>
        <position position="1"/>
    </location>
</feature>
<accession>A0ABU9UFK4</accession>